<name>A0A6A7N2L2_9BURK</name>
<proteinExistence type="predicted"/>
<protein>
    <recommendedName>
        <fullName evidence="4">DUF2490 domain-containing protein</fullName>
    </recommendedName>
</protein>
<evidence type="ECO:0008006" key="4">
    <source>
        <dbReference type="Google" id="ProtNLM"/>
    </source>
</evidence>
<evidence type="ECO:0000313" key="3">
    <source>
        <dbReference type="Proteomes" id="UP000440498"/>
    </source>
</evidence>
<feature type="signal peptide" evidence="1">
    <location>
        <begin position="1"/>
        <end position="18"/>
    </location>
</feature>
<evidence type="ECO:0000256" key="1">
    <source>
        <dbReference type="SAM" id="SignalP"/>
    </source>
</evidence>
<dbReference type="EMBL" id="WHUG01000005">
    <property type="protein sequence ID" value="MQA39324.1"/>
    <property type="molecule type" value="Genomic_DNA"/>
</dbReference>
<feature type="chain" id="PRO_5025679153" description="DUF2490 domain-containing protein" evidence="1">
    <location>
        <begin position="19"/>
        <end position="241"/>
    </location>
</feature>
<evidence type="ECO:0000313" key="2">
    <source>
        <dbReference type="EMBL" id="MQA39324.1"/>
    </source>
</evidence>
<organism evidence="2 3">
    <name type="scientific">Rugamonas aquatica</name>
    <dbReference type="NCBI Taxonomy" id="2743357"/>
    <lineage>
        <taxon>Bacteria</taxon>
        <taxon>Pseudomonadati</taxon>
        <taxon>Pseudomonadota</taxon>
        <taxon>Betaproteobacteria</taxon>
        <taxon>Burkholderiales</taxon>
        <taxon>Oxalobacteraceae</taxon>
        <taxon>Telluria group</taxon>
        <taxon>Rugamonas</taxon>
    </lineage>
</organism>
<dbReference type="RefSeq" id="WP_152838655.1">
    <property type="nucleotide sequence ID" value="NZ_WHUG01000005.1"/>
</dbReference>
<gene>
    <name evidence="2" type="ORF">GEV02_14305</name>
</gene>
<keyword evidence="3" id="KW-1185">Reference proteome</keyword>
<comment type="caution">
    <text evidence="2">The sequence shown here is derived from an EMBL/GenBank/DDBJ whole genome shotgun (WGS) entry which is preliminary data.</text>
</comment>
<keyword evidence="1" id="KW-0732">Signal</keyword>
<sequence>MKKQLAAMLMCVSPLALADTGYYLVSTYDVEGQLSLDYKYWNAHYKGLTVAAPEIGIGYGVTSRWYTEVYAKWVKVNGGAGHWVETAWQNDYLLTQGQYDFDLALHTKLEKARDNASGYALEWGPVLKTEIGRTQFNANLFFQRDYRVAPGGGEHPMELTSQLQVKHNWKPWLQPGVQAFGEVGKWNDWLPYRQQSHRAGPAVFGHRDIGRQEIKYEFAYLIGRNSARAAKSFSMRAQLIF</sequence>
<dbReference type="Proteomes" id="UP000440498">
    <property type="component" value="Unassembled WGS sequence"/>
</dbReference>
<accession>A0A6A7N2L2</accession>
<dbReference type="AlphaFoldDB" id="A0A6A7N2L2"/>
<reference evidence="2 3" key="1">
    <citation type="submission" date="2019-10" db="EMBL/GenBank/DDBJ databases">
        <title>Two novel species isolated from a subtropical stream in China.</title>
        <authorList>
            <person name="Lu H."/>
        </authorList>
    </citation>
    <scope>NUCLEOTIDE SEQUENCE [LARGE SCALE GENOMIC DNA]</scope>
    <source>
        <strain evidence="2 3">FT29W</strain>
    </source>
</reference>